<dbReference type="EMBL" id="JAFBFC010000012">
    <property type="protein sequence ID" value="MBM7705002.1"/>
    <property type="molecule type" value="Genomic_DNA"/>
</dbReference>
<dbReference type="Gene3D" id="1.10.10.1320">
    <property type="entry name" value="Anti-sigma factor, zinc-finger domain"/>
    <property type="match status" value="1"/>
</dbReference>
<dbReference type="RefSeq" id="WP_205188987.1">
    <property type="nucleotide sequence ID" value="NZ_JAFBFC010000012.1"/>
</dbReference>
<keyword evidence="6" id="KW-1185">Reference proteome</keyword>
<evidence type="ECO:0000256" key="1">
    <source>
        <dbReference type="ARBA" id="ARBA00024353"/>
    </source>
</evidence>
<gene>
    <name evidence="5" type="ORF">JOC83_003888</name>
</gene>
<evidence type="ECO:0000256" key="3">
    <source>
        <dbReference type="SAM" id="Phobius"/>
    </source>
</evidence>
<organism evidence="5 6">
    <name type="scientific">Priestia iocasae</name>
    <dbReference type="NCBI Taxonomy" id="2291674"/>
    <lineage>
        <taxon>Bacteria</taxon>
        <taxon>Bacillati</taxon>
        <taxon>Bacillota</taxon>
        <taxon>Bacilli</taxon>
        <taxon>Bacillales</taxon>
        <taxon>Bacillaceae</taxon>
        <taxon>Priestia</taxon>
    </lineage>
</organism>
<feature type="domain" description="Putative zinc-finger" evidence="4">
    <location>
        <begin position="6"/>
        <end position="38"/>
    </location>
</feature>
<sequence length="206" mass="23277">MNCSNEYVNLIHEYLDGDINKENEEKLKAHLSTCVNCQQRLKELKKTIAFVQSTSHIELPLNFTETVMGALPKEKSSVRMNRWFRGHPFLTAAAVFFILMFGSVTSSWTNNDEFSVSKQSNLVVNDDVVIIPEGEIVRGDVTVRNGVVRVEGTVEGDLTVINGERYMASAGEVTGDIQELDQLFEWVWYKIKSNVKDALNIVDTKE</sequence>
<evidence type="ECO:0000313" key="6">
    <source>
        <dbReference type="Proteomes" id="UP000809829"/>
    </source>
</evidence>
<dbReference type="Proteomes" id="UP000809829">
    <property type="component" value="Unassembled WGS sequence"/>
</dbReference>
<evidence type="ECO:0000313" key="5">
    <source>
        <dbReference type="EMBL" id="MBM7705002.1"/>
    </source>
</evidence>
<keyword evidence="3" id="KW-0812">Transmembrane</keyword>
<name>A0ABS2R017_9BACI</name>
<accession>A0ABS2R017</accession>
<feature type="transmembrane region" description="Helical" evidence="3">
    <location>
        <begin position="89"/>
        <end position="108"/>
    </location>
</feature>
<dbReference type="InterPro" id="IPR041916">
    <property type="entry name" value="Anti_sigma_zinc_sf"/>
</dbReference>
<protein>
    <recommendedName>
        <fullName evidence="2">Anti-sigma-W factor RsiW</fullName>
    </recommendedName>
</protein>
<reference evidence="5 6" key="1">
    <citation type="submission" date="2021-01" db="EMBL/GenBank/DDBJ databases">
        <title>Genomic Encyclopedia of Type Strains, Phase IV (KMG-IV): sequencing the most valuable type-strain genomes for metagenomic binning, comparative biology and taxonomic classification.</title>
        <authorList>
            <person name="Goeker M."/>
        </authorList>
    </citation>
    <scope>NUCLEOTIDE SEQUENCE [LARGE SCALE GENOMIC DNA]</scope>
    <source>
        <strain evidence="5 6">DSM 104297</strain>
    </source>
</reference>
<evidence type="ECO:0000259" key="4">
    <source>
        <dbReference type="Pfam" id="PF13490"/>
    </source>
</evidence>
<comment type="similarity">
    <text evidence="1">Belongs to the zinc-associated anti-sigma factor (ZAS) superfamily. Anti-sigma-W factor family.</text>
</comment>
<keyword evidence="3" id="KW-1133">Transmembrane helix</keyword>
<evidence type="ECO:0000256" key="2">
    <source>
        <dbReference type="ARBA" id="ARBA00024438"/>
    </source>
</evidence>
<comment type="caution">
    <text evidence="5">The sequence shown here is derived from an EMBL/GenBank/DDBJ whole genome shotgun (WGS) entry which is preliminary data.</text>
</comment>
<dbReference type="InterPro" id="IPR027383">
    <property type="entry name" value="Znf_put"/>
</dbReference>
<keyword evidence="3" id="KW-0472">Membrane</keyword>
<proteinExistence type="inferred from homology"/>
<dbReference type="Pfam" id="PF13490">
    <property type="entry name" value="zf-HC2"/>
    <property type="match status" value="1"/>
</dbReference>